<name>A0A6A5V5L2_9PLEO</name>
<dbReference type="Gene3D" id="3.90.1140.10">
    <property type="entry name" value="Cyclic phosphodiesterase"/>
    <property type="match status" value="1"/>
</dbReference>
<organism evidence="1 2">
    <name type="scientific">Bimuria novae-zelandiae CBS 107.79</name>
    <dbReference type="NCBI Taxonomy" id="1447943"/>
    <lineage>
        <taxon>Eukaryota</taxon>
        <taxon>Fungi</taxon>
        <taxon>Dikarya</taxon>
        <taxon>Ascomycota</taxon>
        <taxon>Pezizomycotina</taxon>
        <taxon>Dothideomycetes</taxon>
        <taxon>Pleosporomycetidae</taxon>
        <taxon>Pleosporales</taxon>
        <taxon>Massarineae</taxon>
        <taxon>Didymosphaeriaceae</taxon>
        <taxon>Bimuria</taxon>
    </lineage>
</organism>
<reference evidence="1" key="1">
    <citation type="journal article" date="2020" name="Stud. Mycol.">
        <title>101 Dothideomycetes genomes: a test case for predicting lifestyles and emergence of pathogens.</title>
        <authorList>
            <person name="Haridas S."/>
            <person name="Albert R."/>
            <person name="Binder M."/>
            <person name="Bloem J."/>
            <person name="Labutti K."/>
            <person name="Salamov A."/>
            <person name="Andreopoulos B."/>
            <person name="Baker S."/>
            <person name="Barry K."/>
            <person name="Bills G."/>
            <person name="Bluhm B."/>
            <person name="Cannon C."/>
            <person name="Castanera R."/>
            <person name="Culley D."/>
            <person name="Daum C."/>
            <person name="Ezra D."/>
            <person name="Gonzalez J."/>
            <person name="Henrissat B."/>
            <person name="Kuo A."/>
            <person name="Liang C."/>
            <person name="Lipzen A."/>
            <person name="Lutzoni F."/>
            <person name="Magnuson J."/>
            <person name="Mondo S."/>
            <person name="Nolan M."/>
            <person name="Ohm R."/>
            <person name="Pangilinan J."/>
            <person name="Park H.-J."/>
            <person name="Ramirez L."/>
            <person name="Alfaro M."/>
            <person name="Sun H."/>
            <person name="Tritt A."/>
            <person name="Yoshinaga Y."/>
            <person name="Zwiers L.-H."/>
            <person name="Turgeon B."/>
            <person name="Goodwin S."/>
            <person name="Spatafora J."/>
            <person name="Crous P."/>
            <person name="Grigoriev I."/>
        </authorList>
    </citation>
    <scope>NUCLEOTIDE SEQUENCE</scope>
    <source>
        <strain evidence="1">CBS 107.79</strain>
    </source>
</reference>
<proteinExistence type="predicted"/>
<gene>
    <name evidence="1" type="ORF">BU23DRAFT_538298</name>
</gene>
<evidence type="ECO:0000313" key="2">
    <source>
        <dbReference type="Proteomes" id="UP000800036"/>
    </source>
</evidence>
<dbReference type="Proteomes" id="UP000800036">
    <property type="component" value="Unassembled WGS sequence"/>
</dbReference>
<accession>A0A6A5V5L2</accession>
<dbReference type="AlphaFoldDB" id="A0A6A5V5L2"/>
<dbReference type="InterPro" id="IPR009097">
    <property type="entry name" value="Cyclic_Pdiesterase"/>
</dbReference>
<evidence type="ECO:0000313" key="1">
    <source>
        <dbReference type="EMBL" id="KAF1970306.1"/>
    </source>
</evidence>
<dbReference type="SUPFAM" id="SSF55144">
    <property type="entry name" value="LigT-like"/>
    <property type="match status" value="1"/>
</dbReference>
<dbReference type="PANTHER" id="PTHR28141">
    <property type="entry name" value="2',3'-CYCLIC-NUCLEOTIDE 3'-PHOSPHODIESTERASE"/>
    <property type="match status" value="1"/>
</dbReference>
<sequence>MPESSLWLLPPRAHRLDATLSSLIRDVGTRFGSTHVFLPHVTLTSEIAPSIYAADPQAWLDALPFPKGDDVSVKLGRLASEDVFVRKLYSRVEKEGVRDLGRIARAPVEEAKELTEKMNVETWVEERWTPHLSLLYHDRPKVEEERIREVERVVEEAGVNLDGEGEMGGWRGGRVVLVETSKPIEEWVPIAEREL</sequence>
<protein>
    <submittedName>
        <fullName evidence="1">2',3'-cyclic-nucleotide 3'-phosphodiesterase</fullName>
    </submittedName>
</protein>
<dbReference type="OrthoDB" id="514292at2759"/>
<dbReference type="EMBL" id="ML976702">
    <property type="protein sequence ID" value="KAF1970306.1"/>
    <property type="molecule type" value="Genomic_DNA"/>
</dbReference>
<dbReference type="GO" id="GO:0004113">
    <property type="term" value="F:2',3'-cyclic-nucleotide 3'-phosphodiesterase activity"/>
    <property type="evidence" value="ECO:0007669"/>
    <property type="project" value="TreeGrafter"/>
</dbReference>
<dbReference type="GO" id="GO:0009187">
    <property type="term" value="P:cyclic nucleotide metabolic process"/>
    <property type="evidence" value="ECO:0007669"/>
    <property type="project" value="TreeGrafter"/>
</dbReference>
<dbReference type="InterPro" id="IPR012386">
    <property type="entry name" value="Cyclic-nucl_3Pdiesterase"/>
</dbReference>
<dbReference type="PANTHER" id="PTHR28141:SF1">
    <property type="entry name" value="2',3'-CYCLIC-NUCLEOTIDE 3'-PHOSPHODIESTERASE"/>
    <property type="match status" value="1"/>
</dbReference>
<dbReference type="Pfam" id="PF07823">
    <property type="entry name" value="CPDase"/>
    <property type="match status" value="1"/>
</dbReference>
<keyword evidence="2" id="KW-1185">Reference proteome</keyword>